<organism evidence="2">
    <name type="scientific">hydrothermal vent metagenome</name>
    <dbReference type="NCBI Taxonomy" id="652676"/>
    <lineage>
        <taxon>unclassified sequences</taxon>
        <taxon>metagenomes</taxon>
        <taxon>ecological metagenomes</taxon>
    </lineage>
</organism>
<evidence type="ECO:0000256" key="1">
    <source>
        <dbReference type="SAM" id="Phobius"/>
    </source>
</evidence>
<name>A0A3B0TUX1_9ZZZZ</name>
<proteinExistence type="predicted"/>
<gene>
    <name evidence="2" type="ORF">MNBD_ALPHA09-114</name>
</gene>
<feature type="transmembrane region" description="Helical" evidence="1">
    <location>
        <begin position="12"/>
        <end position="32"/>
    </location>
</feature>
<feature type="transmembrane region" description="Helical" evidence="1">
    <location>
        <begin position="60"/>
        <end position="82"/>
    </location>
</feature>
<keyword evidence="1" id="KW-1133">Transmembrane helix</keyword>
<sequence>MTPQTSAKTLTFVSYGFILIAIIWGLAPYQAINTPSKLLIDMLDWPLGDGPAVLDRSTRWLSSVGAGLLAMLSIMLLGIVVPAIRRGDRQPVRVAIWALVAWFVIDSAGSIAAGVASNAAFNIILLVAALIPLITVKLEN</sequence>
<dbReference type="AlphaFoldDB" id="A0A3B0TUX1"/>
<evidence type="ECO:0000313" key="2">
    <source>
        <dbReference type="EMBL" id="VAW12374.1"/>
    </source>
</evidence>
<reference evidence="2" key="1">
    <citation type="submission" date="2018-06" db="EMBL/GenBank/DDBJ databases">
        <authorList>
            <person name="Zhirakovskaya E."/>
        </authorList>
    </citation>
    <scope>NUCLEOTIDE SEQUENCE</scope>
</reference>
<dbReference type="EMBL" id="UOEM01000043">
    <property type="protein sequence ID" value="VAW12374.1"/>
    <property type="molecule type" value="Genomic_DNA"/>
</dbReference>
<feature type="transmembrane region" description="Helical" evidence="1">
    <location>
        <begin position="119"/>
        <end position="138"/>
    </location>
</feature>
<keyword evidence="1" id="KW-0472">Membrane</keyword>
<protein>
    <submittedName>
        <fullName evidence="2">Uncharacterized protein</fullName>
    </submittedName>
</protein>
<feature type="transmembrane region" description="Helical" evidence="1">
    <location>
        <begin position="94"/>
        <end position="113"/>
    </location>
</feature>
<keyword evidence="1" id="KW-0812">Transmembrane</keyword>
<accession>A0A3B0TUX1</accession>